<evidence type="ECO:0000256" key="6">
    <source>
        <dbReference type="RuleBase" id="RU003983"/>
    </source>
</evidence>
<evidence type="ECO:0000256" key="3">
    <source>
        <dbReference type="ARBA" id="ARBA00022801"/>
    </source>
</evidence>
<dbReference type="InterPro" id="IPR051156">
    <property type="entry name" value="Mito/Outer_Membr_Metalloprot"/>
</dbReference>
<accession>A0A0U1L732</accession>
<comment type="cofactor">
    <cofactor evidence="6">
        <name>Zn(2+)</name>
        <dbReference type="ChEBI" id="CHEBI:29105"/>
    </cofactor>
    <text evidence="6">Binds 1 zinc ion per subunit.</text>
</comment>
<dbReference type="AlphaFoldDB" id="A0A0U1L732"/>
<dbReference type="GO" id="GO:0046872">
    <property type="term" value="F:metal ion binding"/>
    <property type="evidence" value="ECO:0007669"/>
    <property type="project" value="UniProtKB-KW"/>
</dbReference>
<dbReference type="GO" id="GO:0004222">
    <property type="term" value="F:metalloendopeptidase activity"/>
    <property type="evidence" value="ECO:0007669"/>
    <property type="project" value="InterPro"/>
</dbReference>
<dbReference type="InterPro" id="IPR001915">
    <property type="entry name" value="Peptidase_M48"/>
</dbReference>
<keyword evidence="9" id="KW-1185">Reference proteome</keyword>
<dbReference type="CDD" id="cd07324">
    <property type="entry name" value="M48C_Oma1-like"/>
    <property type="match status" value="1"/>
</dbReference>
<keyword evidence="2" id="KW-0479">Metal-binding</keyword>
<dbReference type="Gene3D" id="3.30.2010.10">
    <property type="entry name" value="Metalloproteases ('zincins'), catalytic domain"/>
    <property type="match status" value="1"/>
</dbReference>
<evidence type="ECO:0000256" key="2">
    <source>
        <dbReference type="ARBA" id="ARBA00022723"/>
    </source>
</evidence>
<dbReference type="Proteomes" id="UP000049855">
    <property type="component" value="Unassembled WGS sequence"/>
</dbReference>
<feature type="domain" description="Peptidase M48" evidence="7">
    <location>
        <begin position="92"/>
        <end position="260"/>
    </location>
</feature>
<protein>
    <submittedName>
        <fullName evidence="8">Peptidase, M48 family</fullName>
    </submittedName>
</protein>
<evidence type="ECO:0000256" key="4">
    <source>
        <dbReference type="ARBA" id="ARBA00022833"/>
    </source>
</evidence>
<dbReference type="PANTHER" id="PTHR22726:SF1">
    <property type="entry name" value="METALLOENDOPEPTIDASE OMA1, MITOCHONDRIAL"/>
    <property type="match status" value="1"/>
</dbReference>
<keyword evidence="4 6" id="KW-0862">Zinc</keyword>
<keyword evidence="3 6" id="KW-0378">Hydrolase</keyword>
<proteinExistence type="inferred from homology"/>
<dbReference type="Pfam" id="PF01435">
    <property type="entry name" value="Peptidase_M48"/>
    <property type="match status" value="1"/>
</dbReference>
<reference evidence="9" key="1">
    <citation type="submission" date="2015-03" db="EMBL/GenBank/DDBJ databases">
        <authorList>
            <person name="Nijsse Bart"/>
        </authorList>
    </citation>
    <scope>NUCLEOTIDE SEQUENCE [LARGE SCALE GENOMIC DNA]</scope>
</reference>
<dbReference type="EMBL" id="CTRP01000015">
    <property type="protein sequence ID" value="CQR74943.1"/>
    <property type="molecule type" value="Genomic_DNA"/>
</dbReference>
<evidence type="ECO:0000256" key="5">
    <source>
        <dbReference type="ARBA" id="ARBA00023049"/>
    </source>
</evidence>
<evidence type="ECO:0000256" key="1">
    <source>
        <dbReference type="ARBA" id="ARBA00022670"/>
    </source>
</evidence>
<comment type="similarity">
    <text evidence="6">Belongs to the peptidase M48 family.</text>
</comment>
<dbReference type="GO" id="GO:0016020">
    <property type="term" value="C:membrane"/>
    <property type="evidence" value="ECO:0007669"/>
    <property type="project" value="TreeGrafter"/>
</dbReference>
<evidence type="ECO:0000313" key="9">
    <source>
        <dbReference type="Proteomes" id="UP000049855"/>
    </source>
</evidence>
<gene>
    <name evidence="8" type="ORF">SpAn4DRAFT_4300</name>
</gene>
<dbReference type="RefSeq" id="WP_021166761.1">
    <property type="nucleotide sequence ID" value="NZ_CTRP01000015.1"/>
</dbReference>
<dbReference type="GO" id="GO:0051603">
    <property type="term" value="P:proteolysis involved in protein catabolic process"/>
    <property type="evidence" value="ECO:0007669"/>
    <property type="project" value="TreeGrafter"/>
</dbReference>
<keyword evidence="1 6" id="KW-0645">Protease</keyword>
<dbReference type="PANTHER" id="PTHR22726">
    <property type="entry name" value="METALLOENDOPEPTIDASE OMA1"/>
    <property type="match status" value="1"/>
</dbReference>
<name>A0A0U1L732_9FIRM</name>
<organism evidence="8 9">
    <name type="scientific">Sporomusa ovata</name>
    <dbReference type="NCBI Taxonomy" id="2378"/>
    <lineage>
        <taxon>Bacteria</taxon>
        <taxon>Bacillati</taxon>
        <taxon>Bacillota</taxon>
        <taxon>Negativicutes</taxon>
        <taxon>Selenomonadales</taxon>
        <taxon>Sporomusaceae</taxon>
        <taxon>Sporomusa</taxon>
    </lineage>
</organism>
<evidence type="ECO:0000313" key="8">
    <source>
        <dbReference type="EMBL" id="CQR74943.1"/>
    </source>
</evidence>
<keyword evidence="5 6" id="KW-0482">Metalloprotease</keyword>
<sequence>MSVKVTMGLKKEIVICLIALLFVMSMMAQYKVAEAASLGQRLLYAGIAITFVNTYFNHLNDHGQKDILANTKKQTGVYNDEQANTRIYTIANRLKSSGLIKENYAIYVNPKKEFNAFCTLGHVISVNKGALDSLDDDELAAVIAHEMRHGEAKHPVQGVTKAVGIGLAVDIYLSGNKNNASYILSGVAGNYINNEMFTMDQEWEADNYGFEYVTAAGYNPGGPAASMVKLRFLLGDLWHEGLARTVNPNNHPKTTARINNFAKKMMNYSEGHITVKNDKTVQIDGQEIMTPVKTDNHFGEERAYLMAGRLAQVYHNHELAAAYIGDNGAVYIGERQIITTADNDISATEIVNKINSILKLN</sequence>
<evidence type="ECO:0000259" key="7">
    <source>
        <dbReference type="Pfam" id="PF01435"/>
    </source>
</evidence>